<protein>
    <recommendedName>
        <fullName evidence="4">Amine oxidase domain-containing protein</fullName>
    </recommendedName>
</protein>
<keyword evidence="3" id="KW-1185">Reference proteome</keyword>
<feature type="non-terminal residue" evidence="2">
    <location>
        <position position="106"/>
    </location>
</feature>
<dbReference type="SUPFAM" id="SSF51905">
    <property type="entry name" value="FAD/NAD(P)-binding domain"/>
    <property type="match status" value="1"/>
</dbReference>
<reference evidence="2 3" key="1">
    <citation type="journal article" date="2018" name="Gigascience">
        <title>Genomes of trombidid mites reveal novel predicted allergens and laterally-transferred genes associated with secondary metabolism.</title>
        <authorList>
            <person name="Dong X."/>
            <person name="Chaisiri K."/>
            <person name="Xia D."/>
            <person name="Armstrong S.D."/>
            <person name="Fang Y."/>
            <person name="Donnelly M.J."/>
            <person name="Kadowaki T."/>
            <person name="McGarry J.W."/>
            <person name="Darby A.C."/>
            <person name="Makepeace B.L."/>
        </authorList>
    </citation>
    <scope>NUCLEOTIDE SEQUENCE [LARGE SCALE GENOMIC DNA]</scope>
    <source>
        <strain evidence="2">UoL-UT</strain>
    </source>
</reference>
<dbReference type="Gene3D" id="3.50.50.60">
    <property type="entry name" value="FAD/NAD(P)-binding domain"/>
    <property type="match status" value="1"/>
</dbReference>
<keyword evidence="1" id="KW-1133">Transmembrane helix</keyword>
<proteinExistence type="predicted"/>
<dbReference type="AlphaFoldDB" id="A0A443R3M5"/>
<comment type="caution">
    <text evidence="2">The sequence shown here is derived from an EMBL/GenBank/DDBJ whole genome shotgun (WGS) entry which is preliminary data.</text>
</comment>
<accession>A0A443R3M5</accession>
<dbReference type="EMBL" id="NCKV01049914">
    <property type="protein sequence ID" value="RWS09881.1"/>
    <property type="molecule type" value="Genomic_DNA"/>
</dbReference>
<dbReference type="Proteomes" id="UP000288716">
    <property type="component" value="Unassembled WGS sequence"/>
</dbReference>
<dbReference type="Pfam" id="PF13450">
    <property type="entry name" value="NAD_binding_8"/>
    <property type="match status" value="1"/>
</dbReference>
<sequence length="106" mass="11822">MAHYTVESSDMKTVDSSNKNQFNVVHGLKSSKFNFALFAHYTIAKSDLKPHLHSRIRKSRKQNKMNINDIKVGIVGAGISGLYAALLLQELDIDYEILEASDRIGG</sequence>
<organism evidence="2 3">
    <name type="scientific">Leptotrombidium deliense</name>
    <dbReference type="NCBI Taxonomy" id="299467"/>
    <lineage>
        <taxon>Eukaryota</taxon>
        <taxon>Metazoa</taxon>
        <taxon>Ecdysozoa</taxon>
        <taxon>Arthropoda</taxon>
        <taxon>Chelicerata</taxon>
        <taxon>Arachnida</taxon>
        <taxon>Acari</taxon>
        <taxon>Acariformes</taxon>
        <taxon>Trombidiformes</taxon>
        <taxon>Prostigmata</taxon>
        <taxon>Anystina</taxon>
        <taxon>Parasitengona</taxon>
        <taxon>Trombiculoidea</taxon>
        <taxon>Trombiculidae</taxon>
        <taxon>Leptotrombidium</taxon>
    </lineage>
</organism>
<keyword evidence="1" id="KW-0812">Transmembrane</keyword>
<dbReference type="VEuPathDB" id="VectorBase:LDEU014096"/>
<evidence type="ECO:0008006" key="4">
    <source>
        <dbReference type="Google" id="ProtNLM"/>
    </source>
</evidence>
<feature type="transmembrane region" description="Helical" evidence="1">
    <location>
        <begin position="70"/>
        <end position="88"/>
    </location>
</feature>
<gene>
    <name evidence="2" type="ORF">B4U80_14721</name>
</gene>
<evidence type="ECO:0000313" key="3">
    <source>
        <dbReference type="Proteomes" id="UP000288716"/>
    </source>
</evidence>
<dbReference type="InterPro" id="IPR036188">
    <property type="entry name" value="FAD/NAD-bd_sf"/>
</dbReference>
<dbReference type="OrthoDB" id="655030at2759"/>
<name>A0A443R3M5_9ACAR</name>
<evidence type="ECO:0000313" key="2">
    <source>
        <dbReference type="EMBL" id="RWS09881.1"/>
    </source>
</evidence>
<keyword evidence="1" id="KW-0472">Membrane</keyword>
<evidence type="ECO:0000256" key="1">
    <source>
        <dbReference type="SAM" id="Phobius"/>
    </source>
</evidence>